<reference evidence="10" key="3">
    <citation type="submission" date="2025-04" db="UniProtKB">
        <authorList>
            <consortium name="RefSeq"/>
        </authorList>
    </citation>
    <scope>IDENTIFICATION</scope>
    <source>
        <strain evidence="10">CBS 781.70</strain>
    </source>
</reference>
<dbReference type="SUPFAM" id="SSF90229">
    <property type="entry name" value="CCCH zinc finger"/>
    <property type="match status" value="1"/>
</dbReference>
<evidence type="ECO:0000256" key="1">
    <source>
        <dbReference type="ARBA" id="ARBA00022723"/>
    </source>
</evidence>
<evidence type="ECO:0000259" key="7">
    <source>
        <dbReference type="PROSITE" id="PS50103"/>
    </source>
</evidence>
<gene>
    <name evidence="8 10" type="ORF">P152DRAFT_471654</name>
</gene>
<organism evidence="8">
    <name type="scientific">Eremomyces bilateralis CBS 781.70</name>
    <dbReference type="NCBI Taxonomy" id="1392243"/>
    <lineage>
        <taxon>Eukaryota</taxon>
        <taxon>Fungi</taxon>
        <taxon>Dikarya</taxon>
        <taxon>Ascomycota</taxon>
        <taxon>Pezizomycotina</taxon>
        <taxon>Dothideomycetes</taxon>
        <taxon>Dothideomycetes incertae sedis</taxon>
        <taxon>Eremomycetales</taxon>
        <taxon>Eremomycetaceae</taxon>
        <taxon>Eremomyces</taxon>
    </lineage>
</organism>
<evidence type="ECO:0000256" key="4">
    <source>
        <dbReference type="PROSITE-ProRule" id="PRU00723"/>
    </source>
</evidence>
<dbReference type="InterPro" id="IPR057683">
    <property type="entry name" value="DUF7923"/>
</dbReference>
<evidence type="ECO:0000256" key="5">
    <source>
        <dbReference type="SAM" id="Coils"/>
    </source>
</evidence>
<evidence type="ECO:0000256" key="2">
    <source>
        <dbReference type="ARBA" id="ARBA00022771"/>
    </source>
</evidence>
<reference evidence="8 10" key="1">
    <citation type="submission" date="2020-01" db="EMBL/GenBank/DDBJ databases">
        <authorList>
            <consortium name="DOE Joint Genome Institute"/>
            <person name="Haridas S."/>
            <person name="Albert R."/>
            <person name="Binder M."/>
            <person name="Bloem J."/>
            <person name="Labutti K."/>
            <person name="Salamov A."/>
            <person name="Andreopoulos B."/>
            <person name="Baker S.E."/>
            <person name="Barry K."/>
            <person name="Bills G."/>
            <person name="Bluhm B.H."/>
            <person name="Cannon C."/>
            <person name="Castanera R."/>
            <person name="Culley D.E."/>
            <person name="Daum C."/>
            <person name="Ezra D."/>
            <person name="Gonzalez J.B."/>
            <person name="Henrissat B."/>
            <person name="Kuo A."/>
            <person name="Liang C."/>
            <person name="Lipzen A."/>
            <person name="Lutzoni F."/>
            <person name="Magnuson J."/>
            <person name="Mondo S."/>
            <person name="Nolan M."/>
            <person name="Ohm R."/>
            <person name="Pangilinan J."/>
            <person name="Park H.-J."/>
            <person name="Ramirez L."/>
            <person name="Alfaro M."/>
            <person name="Sun H."/>
            <person name="Tritt A."/>
            <person name="Yoshinaga Y."/>
            <person name="Zwiers L.-H."/>
            <person name="Turgeon B.G."/>
            <person name="Goodwin S.B."/>
            <person name="Spatafora J.W."/>
            <person name="Crous P.W."/>
            <person name="Grigoriev I.V."/>
        </authorList>
    </citation>
    <scope>NUCLEOTIDE SEQUENCE</scope>
    <source>
        <strain evidence="8 10">CBS 781.70</strain>
    </source>
</reference>
<dbReference type="EMBL" id="ML975152">
    <property type="protein sequence ID" value="KAF1815004.1"/>
    <property type="molecule type" value="Genomic_DNA"/>
</dbReference>
<dbReference type="InterPro" id="IPR057654">
    <property type="entry name" value="Znf-CCCH_tandem"/>
</dbReference>
<dbReference type="Pfam" id="PF25540">
    <property type="entry name" value="DUF7923"/>
    <property type="match status" value="1"/>
</dbReference>
<dbReference type="InterPro" id="IPR000571">
    <property type="entry name" value="Znf_CCCH"/>
</dbReference>
<protein>
    <recommendedName>
        <fullName evidence="7">C3H1-type domain-containing protein</fullName>
    </recommendedName>
</protein>
<keyword evidence="1 4" id="KW-0479">Metal-binding</keyword>
<reference evidence="10" key="2">
    <citation type="submission" date="2020-04" db="EMBL/GenBank/DDBJ databases">
        <authorList>
            <consortium name="NCBI Genome Project"/>
        </authorList>
    </citation>
    <scope>NUCLEOTIDE SEQUENCE</scope>
    <source>
        <strain evidence="10">CBS 781.70</strain>
    </source>
</reference>
<feature type="compositionally biased region" description="Basic and acidic residues" evidence="6">
    <location>
        <begin position="506"/>
        <end position="517"/>
    </location>
</feature>
<feature type="zinc finger region" description="C3H1-type" evidence="4">
    <location>
        <begin position="270"/>
        <end position="298"/>
    </location>
</feature>
<dbReference type="Gene3D" id="4.10.1000.10">
    <property type="entry name" value="Zinc finger, CCCH-type"/>
    <property type="match status" value="1"/>
</dbReference>
<feature type="domain" description="C3H1-type" evidence="7">
    <location>
        <begin position="270"/>
        <end position="298"/>
    </location>
</feature>
<evidence type="ECO:0000256" key="6">
    <source>
        <dbReference type="SAM" id="MobiDB-lite"/>
    </source>
</evidence>
<dbReference type="GeneID" id="54421652"/>
<evidence type="ECO:0000313" key="8">
    <source>
        <dbReference type="EMBL" id="KAF1815004.1"/>
    </source>
</evidence>
<dbReference type="Pfam" id="PF25542">
    <property type="entry name" value="zf-CCCH_12"/>
    <property type="match status" value="1"/>
</dbReference>
<dbReference type="RefSeq" id="XP_033536635.1">
    <property type="nucleotide sequence ID" value="XM_033681082.1"/>
</dbReference>
<dbReference type="Proteomes" id="UP000504638">
    <property type="component" value="Unplaced"/>
</dbReference>
<dbReference type="PROSITE" id="PS50103">
    <property type="entry name" value="ZF_C3H1"/>
    <property type="match status" value="1"/>
</dbReference>
<dbReference type="InterPro" id="IPR036855">
    <property type="entry name" value="Znf_CCCH_sf"/>
</dbReference>
<dbReference type="OrthoDB" id="2270193at2759"/>
<keyword evidence="5" id="KW-0175">Coiled coil</keyword>
<dbReference type="GO" id="GO:0008270">
    <property type="term" value="F:zinc ion binding"/>
    <property type="evidence" value="ECO:0007669"/>
    <property type="project" value="UniProtKB-KW"/>
</dbReference>
<name>A0A6G1GAE7_9PEZI</name>
<sequence length="517" mass="57647">MWSDEKLDALEAKTSGLTTVLDQYRELLDNYRRLKSDYEEEKESREKYKRLARGQERNPFVLVLVDGDGYLFKHELLKLGHDGGVTAARRLSTAIGKQVVRLDKDLEDCRIMVRIYANLQGLSRACSRSGLCGNEARALSPFVTGFTRSQDLFDFIDAGEKKEGADYKLREMFRLFAENGQCKHIFWAGCHDTGYLSLLTPYKNRSDKVTLIGSTLELPDFMSLGLPLIELDTVFERSTLEASNGSTSTLGLDGHRGSSFAAPTKSNARSSSTQVCQHFLTTPGCKFGTKCRYVHLLRDGSAARPQDEPYARPKSQMKSQSEPFPPAASHKSSVYLSKEDTAGLTGPPLGRPIPLNKSGERLDTIVPKPSKEDEAAYWRRAKAHKVCNKHVLANSCPDPHCLYDHGHVDPGIVDVIRSLNRRYPCPRQGRCRRADCFLGHICVRIGCQGRSTGCRLTYNMHTMSPTVREWVAAEDAELDSSIGAQDEGDRSVGSPDSDDTNGVSTRFEDERLPELIL</sequence>
<dbReference type="PANTHER" id="PTHR37543:SF1">
    <property type="entry name" value="CCCH ZINC FINGER DNA BINDING PROTEIN (AFU_ORTHOLOGUE AFUA_5G12760)"/>
    <property type="match status" value="1"/>
</dbReference>
<evidence type="ECO:0000256" key="3">
    <source>
        <dbReference type="ARBA" id="ARBA00022833"/>
    </source>
</evidence>
<feature type="coiled-coil region" evidence="5">
    <location>
        <begin position="21"/>
        <end position="58"/>
    </location>
</feature>
<keyword evidence="3 4" id="KW-0862">Zinc</keyword>
<dbReference type="PANTHER" id="PTHR37543">
    <property type="entry name" value="CCCH ZINC FINGER DNA BINDING PROTEIN (AFU_ORTHOLOGUE AFUA_5G12760)"/>
    <property type="match status" value="1"/>
</dbReference>
<keyword evidence="2 4" id="KW-0863">Zinc-finger</keyword>
<accession>A0A6G1GAE7</accession>
<feature type="region of interest" description="Disordered" evidence="6">
    <location>
        <begin position="478"/>
        <end position="517"/>
    </location>
</feature>
<feature type="region of interest" description="Disordered" evidence="6">
    <location>
        <begin position="303"/>
        <end position="365"/>
    </location>
</feature>
<keyword evidence="9" id="KW-1185">Reference proteome</keyword>
<evidence type="ECO:0000313" key="10">
    <source>
        <dbReference type="RefSeq" id="XP_033536635.1"/>
    </source>
</evidence>
<proteinExistence type="predicted"/>
<dbReference type="Pfam" id="PF25543">
    <property type="entry name" value="zf-CCCH_tandem"/>
    <property type="match status" value="1"/>
</dbReference>
<evidence type="ECO:0000313" key="9">
    <source>
        <dbReference type="Proteomes" id="UP000504638"/>
    </source>
</evidence>
<dbReference type="AlphaFoldDB" id="A0A6G1GAE7"/>
<dbReference type="SMART" id="SM00356">
    <property type="entry name" value="ZnF_C3H1"/>
    <property type="match status" value="2"/>
</dbReference>